<evidence type="ECO:0000313" key="2">
    <source>
        <dbReference type="EMBL" id="TQN31036.1"/>
    </source>
</evidence>
<keyword evidence="1" id="KW-0732">Signal</keyword>
<dbReference type="RefSeq" id="WP_246062067.1">
    <property type="nucleotide sequence ID" value="NZ_VFQC01000001.1"/>
</dbReference>
<evidence type="ECO:0000313" key="3">
    <source>
        <dbReference type="Proteomes" id="UP000317422"/>
    </source>
</evidence>
<name>A0A543NGQ4_9ACTN</name>
<evidence type="ECO:0000256" key="1">
    <source>
        <dbReference type="SAM" id="SignalP"/>
    </source>
</evidence>
<feature type="signal peptide" evidence="1">
    <location>
        <begin position="1"/>
        <end position="23"/>
    </location>
</feature>
<accession>A0A543NGQ4</accession>
<keyword evidence="3" id="KW-1185">Reference proteome</keyword>
<dbReference type="InterPro" id="IPR015001">
    <property type="entry name" value="DUF1850"/>
</dbReference>
<protein>
    <submittedName>
        <fullName evidence="2">Uncharacterized protein DUF1850</fullName>
    </submittedName>
</protein>
<comment type="caution">
    <text evidence="2">The sequence shown here is derived from an EMBL/GenBank/DDBJ whole genome shotgun (WGS) entry which is preliminary data.</text>
</comment>
<sequence>MHRRTTCAVLALVAAFLGASGDAGTHGARFVVVEAATGAVALSRPVDDGQQVRLEHTHSVTKRPVTTVFSLDSTAGLAMREMRFDTFGANLPVGPERIGEETTTFLRGEDEYRVLHHDRPLGAVRLMVGGPEVDHTVTLPGGERVRLLELVASGTSVTLAVQAPTPR</sequence>
<reference evidence="2 3" key="1">
    <citation type="submission" date="2019-06" db="EMBL/GenBank/DDBJ databases">
        <title>Sequencing the genomes of 1000 actinobacteria strains.</title>
        <authorList>
            <person name="Klenk H.-P."/>
        </authorList>
    </citation>
    <scope>NUCLEOTIDE SEQUENCE [LARGE SCALE GENOMIC DNA]</scope>
    <source>
        <strain evidence="2 3">DSM 45015</strain>
    </source>
</reference>
<dbReference type="Pfam" id="PF08905">
    <property type="entry name" value="DUF1850"/>
    <property type="match status" value="1"/>
</dbReference>
<gene>
    <name evidence="2" type="ORF">FHX37_0925</name>
</gene>
<dbReference type="AlphaFoldDB" id="A0A543NGQ4"/>
<proteinExistence type="predicted"/>
<dbReference type="EMBL" id="VFQC01000001">
    <property type="protein sequence ID" value="TQN31036.1"/>
    <property type="molecule type" value="Genomic_DNA"/>
</dbReference>
<dbReference type="Proteomes" id="UP000317422">
    <property type="component" value="Unassembled WGS sequence"/>
</dbReference>
<feature type="chain" id="PRO_5039232194" evidence="1">
    <location>
        <begin position="24"/>
        <end position="167"/>
    </location>
</feature>
<organism evidence="2 3">
    <name type="scientific">Haloactinospora alba</name>
    <dbReference type="NCBI Taxonomy" id="405555"/>
    <lineage>
        <taxon>Bacteria</taxon>
        <taxon>Bacillati</taxon>
        <taxon>Actinomycetota</taxon>
        <taxon>Actinomycetes</taxon>
        <taxon>Streptosporangiales</taxon>
        <taxon>Nocardiopsidaceae</taxon>
        <taxon>Haloactinospora</taxon>
    </lineage>
</organism>